<protein>
    <submittedName>
        <fullName evidence="2">Uncharacterized protein</fullName>
    </submittedName>
</protein>
<dbReference type="Proteomes" id="UP000246303">
    <property type="component" value="Unassembled WGS sequence"/>
</dbReference>
<keyword evidence="3" id="KW-1185">Reference proteome</keyword>
<gene>
    <name evidence="2" type="ORF">CVS29_17200</name>
</gene>
<dbReference type="OrthoDB" id="4958382at2"/>
<dbReference type="AlphaFoldDB" id="A0A2V3DP65"/>
<proteinExistence type="predicted"/>
<sequence length="404" mass="44694">MISRHWALLHPFFYQLIVFHRNADTEEQQRDFPACRFSPYDLAQRRQRCPELHGVGREVEEQDVDTKEPGTNFGRCHKTARATPSALHMECGDTNTRYIAGYIKMARTKAANCTTLFVSHLFGGIIVGETKMNRRWLALGLAGVVLATTGCGAGTDTAGPAPSASTAQSASASTPPSPKPKEKSYSFNTTSDMSTKLVPGKIVQTSHREYLQVSIDPADPAYAFNLELAKPEVLEKFSPEYVTEAQKFLVDFFVTEIVDSPLNGAGETPDQWWARNSDKIAPKWADQFRATLGVVEDNGDSASAVVEQPSFREDGEVDIDYEYEGDQPRVVGMQLVPTAYKLSDDGDLAMGFDLRYKMNTVQGEKMGSLIENGTVAYSVSKTDDGAWVISGWSRHTNFNVYSIR</sequence>
<comment type="caution">
    <text evidence="2">The sequence shown here is derived from an EMBL/GenBank/DDBJ whole genome shotgun (WGS) entry which is preliminary data.</text>
</comment>
<evidence type="ECO:0000256" key="1">
    <source>
        <dbReference type="SAM" id="MobiDB-lite"/>
    </source>
</evidence>
<reference evidence="2 3" key="1">
    <citation type="submission" date="2018-05" db="EMBL/GenBank/DDBJ databases">
        <title>Genetic diversity of glacier-inhabiting Cryobacterium bacteria in China and description of Cryobacterium mengkeensis sp. nov. and Arthrobacter glacialis sp. nov.</title>
        <authorList>
            <person name="Liu Q."/>
            <person name="Xin Y.-H."/>
        </authorList>
    </citation>
    <scope>NUCLEOTIDE SEQUENCE [LARGE SCALE GENOMIC DNA]</scope>
    <source>
        <strain evidence="2 3">GP3</strain>
    </source>
</reference>
<evidence type="ECO:0000313" key="3">
    <source>
        <dbReference type="Proteomes" id="UP000246303"/>
    </source>
</evidence>
<evidence type="ECO:0000313" key="2">
    <source>
        <dbReference type="EMBL" id="PXA63994.1"/>
    </source>
</evidence>
<feature type="region of interest" description="Disordered" evidence="1">
    <location>
        <begin position="157"/>
        <end position="192"/>
    </location>
</feature>
<accession>A0A2V3DP65</accession>
<feature type="compositionally biased region" description="Low complexity" evidence="1">
    <location>
        <begin position="157"/>
        <end position="174"/>
    </location>
</feature>
<dbReference type="RefSeq" id="WP_110107764.1">
    <property type="nucleotide sequence ID" value="NZ_JACBZZ010000001.1"/>
</dbReference>
<organism evidence="2 3">
    <name type="scientific">Arthrobacter psychrochitiniphilus</name>
    <dbReference type="NCBI Taxonomy" id="291045"/>
    <lineage>
        <taxon>Bacteria</taxon>
        <taxon>Bacillati</taxon>
        <taxon>Actinomycetota</taxon>
        <taxon>Actinomycetes</taxon>
        <taxon>Micrococcales</taxon>
        <taxon>Micrococcaceae</taxon>
        <taxon>Arthrobacter</taxon>
    </lineage>
</organism>
<dbReference type="EMBL" id="QHLZ01000017">
    <property type="protein sequence ID" value="PXA63994.1"/>
    <property type="molecule type" value="Genomic_DNA"/>
</dbReference>
<name>A0A2V3DP65_9MICC</name>